<feature type="region of interest" description="Disordered" evidence="3">
    <location>
        <begin position="360"/>
        <end position="399"/>
    </location>
</feature>
<name>A0A6A7BWA6_9PEZI</name>
<evidence type="ECO:0000313" key="7">
    <source>
        <dbReference type="Proteomes" id="UP000799421"/>
    </source>
</evidence>
<dbReference type="Pfam" id="PF00618">
    <property type="entry name" value="RasGEF_N"/>
    <property type="match status" value="1"/>
</dbReference>
<dbReference type="InterPro" id="IPR001895">
    <property type="entry name" value="RASGEF_cat_dom"/>
</dbReference>
<dbReference type="EMBL" id="MU005993">
    <property type="protein sequence ID" value="KAF2859423.1"/>
    <property type="molecule type" value="Genomic_DNA"/>
</dbReference>
<organism evidence="6 7">
    <name type="scientific">Piedraia hortae CBS 480.64</name>
    <dbReference type="NCBI Taxonomy" id="1314780"/>
    <lineage>
        <taxon>Eukaryota</taxon>
        <taxon>Fungi</taxon>
        <taxon>Dikarya</taxon>
        <taxon>Ascomycota</taxon>
        <taxon>Pezizomycotina</taxon>
        <taxon>Dothideomycetes</taxon>
        <taxon>Dothideomycetidae</taxon>
        <taxon>Capnodiales</taxon>
        <taxon>Piedraiaceae</taxon>
        <taxon>Piedraia</taxon>
    </lineage>
</organism>
<keyword evidence="7" id="KW-1185">Reference proteome</keyword>
<feature type="region of interest" description="Disordered" evidence="3">
    <location>
        <begin position="176"/>
        <end position="216"/>
    </location>
</feature>
<feature type="compositionally biased region" description="Low complexity" evidence="3">
    <location>
        <begin position="368"/>
        <end position="379"/>
    </location>
</feature>
<dbReference type="AlphaFoldDB" id="A0A6A7BWA6"/>
<evidence type="ECO:0000313" key="6">
    <source>
        <dbReference type="EMBL" id="KAF2859423.1"/>
    </source>
</evidence>
<dbReference type="Gene3D" id="3.40.50.300">
    <property type="entry name" value="P-loop containing nucleotide triphosphate hydrolases"/>
    <property type="match status" value="1"/>
</dbReference>
<dbReference type="PANTHER" id="PTHR23113">
    <property type="entry name" value="GUANINE NUCLEOTIDE EXCHANGE FACTOR"/>
    <property type="match status" value="1"/>
</dbReference>
<dbReference type="InterPro" id="IPR008937">
    <property type="entry name" value="Ras-like_GEF"/>
</dbReference>
<sequence length="695" mass="76899">MSGRCTVSIAVIGAPDVGKSTLILHALGLDSLPRSQCTRRDVSLASTVSVCLVELPIDDVEVNDDDTVAWPDTVDGHKMPLINGAITMWDVGRKGSIEDVPEVLSAIHKSRIPSLLVSSKCDLLPAQRAMDPATVERKAVGLVGTLLTARTSASDGPRSCKRALYTLLKAITSRPETAELPLRPAEPATAGCQDESDKSSDEASEPDGASMDSGQTSGVLSVTELAENGATFDELVDRLLAQPTSKTDSKFTAIFLALYRKFAAPGRLLDAVIDRFDNVERDGGAPMATTVTQLRILAIVEQWLSQYPGDFASPYSRKRVRAFVARVRQSQIFAIAAKEMSAHVEMIREDDDTGWAVTDHERAHRGRSSSLSSTASTLLENPEESLSGTTLVDEKPLEPGPPRVPPYTAGVEAAQRAAQSLVPTPKKPITKVEWRQLMDLPDDLIAQELTRMDWIMFSSIRPRDLTRYLSQSEKVRCKSLVNVTRMVDHFNHLAAWVANYILFRDKPKHRAQMVEKMMRIGRKLRELNNYNALGAIIAAIKSASVCRLSQTMELLPPQVGRDWARLEVLMSHPKSHGAYRLAWENTTGERIPYLPLHLRDLAASESNTTYRDDEQQKINWKKFEIMGEVVVGMQRAQGMPYTHLSGIKGDGTVRELVLDVIIERDEDALYQRSLVLEPFEGTGTTTEKLKSFFKR</sequence>
<evidence type="ECO:0000259" key="4">
    <source>
        <dbReference type="PROSITE" id="PS50009"/>
    </source>
</evidence>
<dbReference type="SMART" id="SM00147">
    <property type="entry name" value="RasGEF"/>
    <property type="match status" value="1"/>
</dbReference>
<evidence type="ECO:0000259" key="5">
    <source>
        <dbReference type="PROSITE" id="PS50212"/>
    </source>
</evidence>
<feature type="domain" description="Ras-GEF" evidence="4">
    <location>
        <begin position="441"/>
        <end position="679"/>
    </location>
</feature>
<evidence type="ECO:0000256" key="1">
    <source>
        <dbReference type="ARBA" id="ARBA00022658"/>
    </source>
</evidence>
<dbReference type="InterPro" id="IPR023578">
    <property type="entry name" value="Ras_GEF_dom_sf"/>
</dbReference>
<feature type="domain" description="N-terminal Ras-GEF" evidence="5">
    <location>
        <begin position="223"/>
        <end position="348"/>
    </location>
</feature>
<protein>
    <submittedName>
        <fullName evidence="6">Ras GEF</fullName>
    </submittedName>
</protein>
<dbReference type="CDD" id="cd06224">
    <property type="entry name" value="REM"/>
    <property type="match status" value="1"/>
</dbReference>
<dbReference type="GO" id="GO:0005886">
    <property type="term" value="C:plasma membrane"/>
    <property type="evidence" value="ECO:0007669"/>
    <property type="project" value="TreeGrafter"/>
</dbReference>
<dbReference type="CDD" id="cd00882">
    <property type="entry name" value="Ras_like_GTPase"/>
    <property type="match status" value="1"/>
</dbReference>
<evidence type="ECO:0000256" key="3">
    <source>
        <dbReference type="SAM" id="MobiDB-lite"/>
    </source>
</evidence>
<proteinExistence type="predicted"/>
<dbReference type="GO" id="GO:0005085">
    <property type="term" value="F:guanyl-nucleotide exchange factor activity"/>
    <property type="evidence" value="ECO:0007669"/>
    <property type="project" value="UniProtKB-KW"/>
</dbReference>
<dbReference type="SUPFAM" id="SSF48366">
    <property type="entry name" value="Ras GEF"/>
    <property type="match status" value="1"/>
</dbReference>
<reference evidence="6" key="1">
    <citation type="journal article" date="2020" name="Stud. Mycol.">
        <title>101 Dothideomycetes genomes: a test case for predicting lifestyles and emergence of pathogens.</title>
        <authorList>
            <person name="Haridas S."/>
            <person name="Albert R."/>
            <person name="Binder M."/>
            <person name="Bloem J."/>
            <person name="Labutti K."/>
            <person name="Salamov A."/>
            <person name="Andreopoulos B."/>
            <person name="Baker S."/>
            <person name="Barry K."/>
            <person name="Bills G."/>
            <person name="Bluhm B."/>
            <person name="Cannon C."/>
            <person name="Castanera R."/>
            <person name="Culley D."/>
            <person name="Daum C."/>
            <person name="Ezra D."/>
            <person name="Gonzalez J."/>
            <person name="Henrissat B."/>
            <person name="Kuo A."/>
            <person name="Liang C."/>
            <person name="Lipzen A."/>
            <person name="Lutzoni F."/>
            <person name="Magnuson J."/>
            <person name="Mondo S."/>
            <person name="Nolan M."/>
            <person name="Ohm R."/>
            <person name="Pangilinan J."/>
            <person name="Park H.-J."/>
            <person name="Ramirez L."/>
            <person name="Alfaro M."/>
            <person name="Sun H."/>
            <person name="Tritt A."/>
            <person name="Yoshinaga Y."/>
            <person name="Zwiers L.-H."/>
            <person name="Turgeon B."/>
            <person name="Goodwin S."/>
            <person name="Spatafora J."/>
            <person name="Crous P."/>
            <person name="Grigoriev I."/>
        </authorList>
    </citation>
    <scope>NUCLEOTIDE SEQUENCE</scope>
    <source>
        <strain evidence="6">CBS 480.64</strain>
    </source>
</reference>
<dbReference type="OrthoDB" id="28357at2759"/>
<accession>A0A6A7BWA6</accession>
<dbReference type="PANTHER" id="PTHR23113:SF348">
    <property type="entry name" value="GUANYL-NUCLEOTIDE EXCHANGE FACTOR RASGEF, PUTATIVE (AFU_ORTHOLOGUE AFUA_1G04700)-RELATED"/>
    <property type="match status" value="1"/>
</dbReference>
<dbReference type="PROSITE" id="PS50212">
    <property type="entry name" value="RASGEF_NTER"/>
    <property type="match status" value="1"/>
</dbReference>
<dbReference type="Pfam" id="PF00617">
    <property type="entry name" value="RasGEF"/>
    <property type="match status" value="1"/>
</dbReference>
<dbReference type="InterPro" id="IPR036964">
    <property type="entry name" value="RASGEF_cat_dom_sf"/>
</dbReference>
<dbReference type="InterPro" id="IPR027417">
    <property type="entry name" value="P-loop_NTPase"/>
</dbReference>
<dbReference type="Gene3D" id="1.10.840.10">
    <property type="entry name" value="Ras guanine-nucleotide exchange factors catalytic domain"/>
    <property type="match status" value="1"/>
</dbReference>
<dbReference type="Proteomes" id="UP000799421">
    <property type="component" value="Unassembled WGS sequence"/>
</dbReference>
<dbReference type="GO" id="GO:0007265">
    <property type="term" value="P:Ras protein signal transduction"/>
    <property type="evidence" value="ECO:0007669"/>
    <property type="project" value="TreeGrafter"/>
</dbReference>
<gene>
    <name evidence="6" type="ORF">K470DRAFT_219227</name>
</gene>
<evidence type="ECO:0000256" key="2">
    <source>
        <dbReference type="PROSITE-ProRule" id="PRU00168"/>
    </source>
</evidence>
<dbReference type="SUPFAM" id="SSF52540">
    <property type="entry name" value="P-loop containing nucleoside triphosphate hydrolases"/>
    <property type="match status" value="1"/>
</dbReference>
<keyword evidence="1 2" id="KW-0344">Guanine-nucleotide releasing factor</keyword>
<dbReference type="Gene3D" id="1.20.870.10">
    <property type="entry name" value="Son of sevenless (SoS) protein Chain: S domain 1"/>
    <property type="match status" value="1"/>
</dbReference>
<dbReference type="InterPro" id="IPR000651">
    <property type="entry name" value="Ras-like_Gua-exchang_fac_N"/>
</dbReference>
<dbReference type="PROSITE" id="PS50009">
    <property type="entry name" value="RASGEF_CAT"/>
    <property type="match status" value="1"/>
</dbReference>